<feature type="repeat" description="ANK" evidence="3">
    <location>
        <begin position="101"/>
        <end position="133"/>
    </location>
</feature>
<evidence type="ECO:0000256" key="2">
    <source>
        <dbReference type="ARBA" id="ARBA00023043"/>
    </source>
</evidence>
<dbReference type="PROSITE" id="PS50088">
    <property type="entry name" value="ANK_REPEAT"/>
    <property type="match status" value="2"/>
</dbReference>
<keyword evidence="2 3" id="KW-0040">ANK repeat</keyword>
<dbReference type="PROSITE" id="PS50297">
    <property type="entry name" value="ANK_REP_REGION"/>
    <property type="match status" value="1"/>
</dbReference>
<evidence type="ECO:0000313" key="6">
    <source>
        <dbReference type="Proteomes" id="UP001642483"/>
    </source>
</evidence>
<evidence type="ECO:0000256" key="1">
    <source>
        <dbReference type="ARBA" id="ARBA00022737"/>
    </source>
</evidence>
<gene>
    <name evidence="5" type="ORF">CVLEPA_LOCUS29217</name>
</gene>
<dbReference type="EMBL" id="CAWYQH010000152">
    <property type="protein sequence ID" value="CAK8696024.1"/>
    <property type="molecule type" value="Genomic_DNA"/>
</dbReference>
<dbReference type="SMART" id="SM00248">
    <property type="entry name" value="ANK"/>
    <property type="match status" value="2"/>
</dbReference>
<dbReference type="InterPro" id="IPR036770">
    <property type="entry name" value="Ankyrin_rpt-contain_sf"/>
</dbReference>
<organism evidence="5 6">
    <name type="scientific">Clavelina lepadiformis</name>
    <name type="common">Light-bulb sea squirt</name>
    <name type="synonym">Ascidia lepadiformis</name>
    <dbReference type="NCBI Taxonomy" id="159417"/>
    <lineage>
        <taxon>Eukaryota</taxon>
        <taxon>Metazoa</taxon>
        <taxon>Chordata</taxon>
        <taxon>Tunicata</taxon>
        <taxon>Ascidiacea</taxon>
        <taxon>Aplousobranchia</taxon>
        <taxon>Clavelinidae</taxon>
        <taxon>Clavelina</taxon>
    </lineage>
</organism>
<feature type="compositionally biased region" description="Polar residues" evidence="4">
    <location>
        <begin position="176"/>
        <end position="196"/>
    </location>
</feature>
<evidence type="ECO:0000256" key="4">
    <source>
        <dbReference type="SAM" id="MobiDB-lite"/>
    </source>
</evidence>
<feature type="region of interest" description="Disordered" evidence="4">
    <location>
        <begin position="172"/>
        <end position="209"/>
    </location>
</feature>
<keyword evidence="6" id="KW-1185">Reference proteome</keyword>
<evidence type="ECO:0000256" key="3">
    <source>
        <dbReference type="PROSITE-ProRule" id="PRU00023"/>
    </source>
</evidence>
<dbReference type="SUPFAM" id="SSF48403">
    <property type="entry name" value="Ankyrin repeat"/>
    <property type="match status" value="1"/>
</dbReference>
<evidence type="ECO:0000313" key="5">
    <source>
        <dbReference type="EMBL" id="CAK8696024.1"/>
    </source>
</evidence>
<keyword evidence="1" id="KW-0677">Repeat</keyword>
<accession>A0ABP0GWB4</accession>
<name>A0ABP0GWB4_CLALP</name>
<comment type="caution">
    <text evidence="5">The sequence shown here is derived from an EMBL/GenBank/DDBJ whole genome shotgun (WGS) entry which is preliminary data.</text>
</comment>
<dbReference type="Pfam" id="PF12796">
    <property type="entry name" value="Ank_2"/>
    <property type="match status" value="1"/>
</dbReference>
<dbReference type="Gene3D" id="1.25.40.20">
    <property type="entry name" value="Ankyrin repeat-containing domain"/>
    <property type="match status" value="1"/>
</dbReference>
<dbReference type="PANTHER" id="PTHR24171">
    <property type="entry name" value="ANKYRIN REPEAT DOMAIN-CONTAINING PROTEIN 39-RELATED"/>
    <property type="match status" value="1"/>
</dbReference>
<dbReference type="InterPro" id="IPR002110">
    <property type="entry name" value="Ankyrin_rpt"/>
</dbReference>
<reference evidence="5 6" key="1">
    <citation type="submission" date="2024-02" db="EMBL/GenBank/DDBJ databases">
        <authorList>
            <person name="Daric V."/>
            <person name="Darras S."/>
        </authorList>
    </citation>
    <scope>NUCLEOTIDE SEQUENCE [LARGE SCALE GENOMIC DNA]</scope>
</reference>
<sequence>MNKERQKIPNEKDQEEIYLNLTRLIARTDVASNSYKLSTVAMHCNEKLLEEFLNDTPVIKQTSLKEFLQGQLYTAAFWGFHDVITVLLEYGADLNHKNQGTLWTPLHAACFQEHDKVVDLLIEKGANVRAKDKQGRTCVDIASASSKIWKRFERMKCERTSENALIRKGLIRRNSTDSTTATPRSTRLGQSSSSQMRAALGGPTDEDDAISLRTLSTSLNGLNTR</sequence>
<feature type="repeat" description="ANK" evidence="3">
    <location>
        <begin position="72"/>
        <end position="99"/>
    </location>
</feature>
<dbReference type="PANTHER" id="PTHR24171:SF10">
    <property type="entry name" value="ANKYRIN REPEAT DOMAIN-CONTAINING PROTEIN 29-LIKE"/>
    <property type="match status" value="1"/>
</dbReference>
<protein>
    <submittedName>
        <fullName evidence="5">Uncharacterized protein</fullName>
    </submittedName>
</protein>
<proteinExistence type="predicted"/>
<dbReference type="Proteomes" id="UP001642483">
    <property type="component" value="Unassembled WGS sequence"/>
</dbReference>